<evidence type="ECO:0000313" key="3">
    <source>
        <dbReference type="Proteomes" id="UP000229054"/>
    </source>
</evidence>
<reference evidence="2 3" key="1">
    <citation type="submission" date="2017-09" db="EMBL/GenBank/DDBJ databases">
        <title>Depth-based differentiation of microbial function through sediment-hosted aquifers and enrichment of novel symbionts in the deep terrestrial subsurface.</title>
        <authorList>
            <person name="Probst A.J."/>
            <person name="Ladd B."/>
            <person name="Jarett J.K."/>
            <person name="Geller-Mcgrath D.E."/>
            <person name="Sieber C.M."/>
            <person name="Emerson J.B."/>
            <person name="Anantharaman K."/>
            <person name="Thomas B.C."/>
            <person name="Malmstrom R."/>
            <person name="Stieglmeier M."/>
            <person name="Klingl A."/>
            <person name="Woyke T."/>
            <person name="Ryan C.M."/>
            <person name="Banfield J.F."/>
        </authorList>
    </citation>
    <scope>NUCLEOTIDE SEQUENCE [LARGE SCALE GENOMIC DNA]</scope>
    <source>
        <strain evidence="2">CG23_combo_of_CG06-09_8_20_14_all_39_25</strain>
    </source>
</reference>
<feature type="transmembrane region" description="Helical" evidence="1">
    <location>
        <begin position="64"/>
        <end position="86"/>
    </location>
</feature>
<evidence type="ECO:0008006" key="4">
    <source>
        <dbReference type="Google" id="ProtNLM"/>
    </source>
</evidence>
<comment type="caution">
    <text evidence="2">The sequence shown here is derived from an EMBL/GenBank/DDBJ whole genome shotgun (WGS) entry which is preliminary data.</text>
</comment>
<dbReference type="Proteomes" id="UP000229054">
    <property type="component" value="Unassembled WGS sequence"/>
</dbReference>
<accession>A0A2G9YSS0</accession>
<proteinExistence type="predicted"/>
<dbReference type="AlphaFoldDB" id="A0A2G9YSS0"/>
<gene>
    <name evidence="2" type="ORF">COX38_01390</name>
</gene>
<name>A0A2G9YSS0_9BACT</name>
<dbReference type="InterPro" id="IPR002798">
    <property type="entry name" value="SpoIIM-like"/>
</dbReference>
<feature type="transmembrane region" description="Helical" evidence="1">
    <location>
        <begin position="18"/>
        <end position="37"/>
    </location>
</feature>
<feature type="transmembrane region" description="Helical" evidence="1">
    <location>
        <begin position="116"/>
        <end position="142"/>
    </location>
</feature>
<protein>
    <recommendedName>
        <fullName evidence="4">Stage II sporulation protein M</fullName>
    </recommendedName>
</protein>
<evidence type="ECO:0000256" key="1">
    <source>
        <dbReference type="SAM" id="Phobius"/>
    </source>
</evidence>
<evidence type="ECO:0000313" key="2">
    <source>
        <dbReference type="EMBL" id="PIP22295.1"/>
    </source>
</evidence>
<dbReference type="EMBL" id="PCRN01000056">
    <property type="protein sequence ID" value="PIP22295.1"/>
    <property type="molecule type" value="Genomic_DNA"/>
</dbReference>
<feature type="transmembrane region" description="Helical" evidence="1">
    <location>
        <begin position="163"/>
        <end position="188"/>
    </location>
</feature>
<dbReference type="Pfam" id="PF01944">
    <property type="entry name" value="SpoIIM"/>
    <property type="match status" value="1"/>
</dbReference>
<dbReference type="PANTHER" id="PTHR35337:SF1">
    <property type="entry name" value="SLR1478 PROTEIN"/>
    <property type="match status" value="1"/>
</dbReference>
<dbReference type="PANTHER" id="PTHR35337">
    <property type="entry name" value="SLR1478 PROTEIN"/>
    <property type="match status" value="1"/>
</dbReference>
<sequence>MENYLKYLKEYLYPLRNYIFLACLIFVFAIFYGYSVAQTSPEEVKTMLDGIKKVYEPVFGMSPIAQFLFVVLNNGLTLLFIILLGLVFGIPPFMALLSNGAVLGIVAFFSKQTFSWSVFFLGTLPHGIIEIPVLILGCAVGLKIGKTLFNKVFKKQGEVKKELSLALDFFLKALLPLLAIAAAIEIFITANLLGV</sequence>
<feature type="transmembrane region" description="Helical" evidence="1">
    <location>
        <begin position="93"/>
        <end position="110"/>
    </location>
</feature>
<keyword evidence="1" id="KW-0812">Transmembrane</keyword>
<keyword evidence="1" id="KW-0472">Membrane</keyword>
<keyword evidence="1" id="KW-1133">Transmembrane helix</keyword>
<organism evidence="2 3">
    <name type="scientific">Candidatus Nealsonbacteria bacterium CG23_combo_of_CG06-09_8_20_14_all_39_25</name>
    <dbReference type="NCBI Taxonomy" id="1974723"/>
    <lineage>
        <taxon>Bacteria</taxon>
        <taxon>Candidatus Nealsoniibacteriota</taxon>
    </lineage>
</organism>